<protein>
    <recommendedName>
        <fullName evidence="3">8-oxo-dGTP diphosphatase</fullName>
    </recommendedName>
</protein>
<gene>
    <name evidence="1" type="ORF">SAMN05421737_11213</name>
</gene>
<evidence type="ECO:0000313" key="1">
    <source>
        <dbReference type="EMBL" id="SDC64200.1"/>
    </source>
</evidence>
<reference evidence="2" key="1">
    <citation type="submission" date="2016-09" db="EMBL/GenBank/DDBJ databases">
        <authorList>
            <person name="Varghese N."/>
            <person name="Submissions S."/>
        </authorList>
    </citation>
    <scope>NUCLEOTIDE SEQUENCE [LARGE SCALE GENOMIC DNA]</scope>
    <source>
        <strain evidence="2">25nlg</strain>
    </source>
</reference>
<organism evidence="1 2">
    <name type="scientific">Shouchella lonarensis</name>
    <dbReference type="NCBI Taxonomy" id="1464122"/>
    <lineage>
        <taxon>Bacteria</taxon>
        <taxon>Bacillati</taxon>
        <taxon>Bacillota</taxon>
        <taxon>Bacilli</taxon>
        <taxon>Bacillales</taxon>
        <taxon>Bacillaceae</taxon>
        <taxon>Shouchella</taxon>
    </lineage>
</organism>
<dbReference type="Proteomes" id="UP000242662">
    <property type="component" value="Unassembled WGS sequence"/>
</dbReference>
<proteinExistence type="predicted"/>
<dbReference type="EMBL" id="FMYM01000012">
    <property type="protein sequence ID" value="SDC64200.1"/>
    <property type="molecule type" value="Genomic_DNA"/>
</dbReference>
<evidence type="ECO:0000313" key="2">
    <source>
        <dbReference type="Proteomes" id="UP000242662"/>
    </source>
</evidence>
<keyword evidence="2" id="KW-1185">Reference proteome</keyword>
<accession>A0A1G6N8M4</accession>
<sequence>MYTVKGPAYGEEALVELICFAANWDGEISPCAEISEVDWISVKKTEWMAPAVVTLVEEYMER</sequence>
<dbReference type="AlphaFoldDB" id="A0A1G6N8M4"/>
<dbReference type="STRING" id="1464122.SAMN05421737_11213"/>
<name>A0A1G6N8M4_9BACI</name>
<evidence type="ECO:0008006" key="3">
    <source>
        <dbReference type="Google" id="ProtNLM"/>
    </source>
</evidence>